<dbReference type="EMBL" id="FOCM01000001">
    <property type="protein sequence ID" value="SEM76685.1"/>
    <property type="molecule type" value="Genomic_DNA"/>
</dbReference>
<evidence type="ECO:0000259" key="8">
    <source>
        <dbReference type="PROSITE" id="PS50109"/>
    </source>
</evidence>
<dbReference type="AlphaFoldDB" id="A0A1H8B1A0"/>
<reference evidence="11" key="1">
    <citation type="submission" date="2016-10" db="EMBL/GenBank/DDBJ databases">
        <authorList>
            <person name="Varghese N."/>
            <person name="Submissions S."/>
        </authorList>
    </citation>
    <scope>NUCLEOTIDE SEQUENCE [LARGE SCALE GENOMIC DNA]</scope>
    <source>
        <strain evidence="11">DSM 26893</strain>
    </source>
</reference>
<dbReference type="SUPFAM" id="SSF52172">
    <property type="entry name" value="CheY-like"/>
    <property type="match status" value="1"/>
</dbReference>
<evidence type="ECO:0000256" key="1">
    <source>
        <dbReference type="ARBA" id="ARBA00000085"/>
    </source>
</evidence>
<dbReference type="InterPro" id="IPR001789">
    <property type="entry name" value="Sig_transdc_resp-reg_receiver"/>
</dbReference>
<dbReference type="Gene3D" id="3.40.50.2300">
    <property type="match status" value="1"/>
</dbReference>
<comment type="catalytic activity">
    <reaction evidence="1">
        <text>ATP + protein L-histidine = ADP + protein N-phospho-L-histidine.</text>
        <dbReference type="EC" id="2.7.13.3"/>
    </reaction>
</comment>
<dbReference type="Pfam" id="PF00512">
    <property type="entry name" value="HisKA"/>
    <property type="match status" value="1"/>
</dbReference>
<dbReference type="InterPro" id="IPR011006">
    <property type="entry name" value="CheY-like_superfamily"/>
</dbReference>
<dbReference type="PANTHER" id="PTHR43047">
    <property type="entry name" value="TWO-COMPONENT HISTIDINE PROTEIN KINASE"/>
    <property type="match status" value="1"/>
</dbReference>
<accession>A0A1H8B1A0</accession>
<dbReference type="Proteomes" id="UP000199372">
    <property type="component" value="Unassembled WGS sequence"/>
</dbReference>
<dbReference type="SUPFAM" id="SSF47384">
    <property type="entry name" value="Homodimeric domain of signal transducing histidine kinase"/>
    <property type="match status" value="1"/>
</dbReference>
<keyword evidence="3 6" id="KW-0597">Phosphoprotein</keyword>
<name>A0A1H8B1A0_9RHOB</name>
<dbReference type="InterPro" id="IPR035965">
    <property type="entry name" value="PAS-like_dom_sf"/>
</dbReference>
<proteinExistence type="predicted"/>
<dbReference type="Pfam" id="PF00072">
    <property type="entry name" value="Response_reg"/>
    <property type="match status" value="1"/>
</dbReference>
<dbReference type="Gene3D" id="1.10.287.130">
    <property type="match status" value="1"/>
</dbReference>
<dbReference type="GO" id="GO:0000155">
    <property type="term" value="F:phosphorelay sensor kinase activity"/>
    <property type="evidence" value="ECO:0007669"/>
    <property type="project" value="InterPro"/>
</dbReference>
<dbReference type="RefSeq" id="WP_091843701.1">
    <property type="nucleotide sequence ID" value="NZ_FOCM01000001.1"/>
</dbReference>
<dbReference type="PRINTS" id="PR00344">
    <property type="entry name" value="BCTRLSENSOR"/>
</dbReference>
<dbReference type="CDD" id="cd00156">
    <property type="entry name" value="REC"/>
    <property type="match status" value="1"/>
</dbReference>
<evidence type="ECO:0000256" key="7">
    <source>
        <dbReference type="SAM" id="Coils"/>
    </source>
</evidence>
<dbReference type="Gene3D" id="3.30.565.10">
    <property type="entry name" value="Histidine kinase-like ATPase, C-terminal domain"/>
    <property type="match status" value="1"/>
</dbReference>
<dbReference type="PROSITE" id="PS50109">
    <property type="entry name" value="HIS_KIN"/>
    <property type="match status" value="1"/>
</dbReference>
<dbReference type="Pfam" id="PF02518">
    <property type="entry name" value="HATPase_c"/>
    <property type="match status" value="1"/>
</dbReference>
<dbReference type="InterPro" id="IPR036097">
    <property type="entry name" value="HisK_dim/P_sf"/>
</dbReference>
<evidence type="ECO:0000256" key="6">
    <source>
        <dbReference type="PROSITE-ProRule" id="PRU00169"/>
    </source>
</evidence>
<evidence type="ECO:0000256" key="2">
    <source>
        <dbReference type="ARBA" id="ARBA00012438"/>
    </source>
</evidence>
<feature type="domain" description="Histidine kinase" evidence="8">
    <location>
        <begin position="382"/>
        <end position="594"/>
    </location>
</feature>
<dbReference type="GO" id="GO:0005886">
    <property type="term" value="C:plasma membrane"/>
    <property type="evidence" value="ECO:0007669"/>
    <property type="project" value="TreeGrafter"/>
</dbReference>
<keyword evidence="11" id="KW-1185">Reference proteome</keyword>
<dbReference type="InterPro" id="IPR005467">
    <property type="entry name" value="His_kinase_dom"/>
</dbReference>
<feature type="domain" description="Response regulatory" evidence="9">
    <location>
        <begin position="618"/>
        <end position="734"/>
    </location>
</feature>
<evidence type="ECO:0000256" key="4">
    <source>
        <dbReference type="ARBA" id="ARBA00022679"/>
    </source>
</evidence>
<dbReference type="SMART" id="SM00387">
    <property type="entry name" value="HATPase_c"/>
    <property type="match status" value="1"/>
</dbReference>
<dbReference type="SMART" id="SM00448">
    <property type="entry name" value="REC"/>
    <property type="match status" value="1"/>
</dbReference>
<dbReference type="SMART" id="SM00388">
    <property type="entry name" value="HisKA"/>
    <property type="match status" value="1"/>
</dbReference>
<keyword evidence="7" id="KW-0175">Coiled coil</keyword>
<evidence type="ECO:0000256" key="3">
    <source>
        <dbReference type="ARBA" id="ARBA00022553"/>
    </source>
</evidence>
<dbReference type="CDD" id="cd00082">
    <property type="entry name" value="HisKA"/>
    <property type="match status" value="1"/>
</dbReference>
<keyword evidence="5 10" id="KW-0418">Kinase</keyword>
<feature type="modified residue" description="4-aspartylphosphate" evidence="6">
    <location>
        <position position="669"/>
    </location>
</feature>
<keyword evidence="4" id="KW-0808">Transferase</keyword>
<evidence type="ECO:0000259" key="9">
    <source>
        <dbReference type="PROSITE" id="PS50110"/>
    </source>
</evidence>
<dbReference type="CDD" id="cd00075">
    <property type="entry name" value="HATPase"/>
    <property type="match status" value="1"/>
</dbReference>
<feature type="coiled-coil region" evidence="7">
    <location>
        <begin position="62"/>
        <end position="89"/>
    </location>
</feature>
<dbReference type="InterPro" id="IPR036890">
    <property type="entry name" value="HATPase_C_sf"/>
</dbReference>
<dbReference type="InterPro" id="IPR004358">
    <property type="entry name" value="Sig_transdc_His_kin-like_C"/>
</dbReference>
<evidence type="ECO:0000313" key="10">
    <source>
        <dbReference type="EMBL" id="SEM76685.1"/>
    </source>
</evidence>
<evidence type="ECO:0000313" key="11">
    <source>
        <dbReference type="Proteomes" id="UP000199372"/>
    </source>
</evidence>
<dbReference type="Gene3D" id="3.30.450.20">
    <property type="entry name" value="PAS domain"/>
    <property type="match status" value="2"/>
</dbReference>
<gene>
    <name evidence="10" type="ORF">SAMN04488011_101397</name>
</gene>
<feature type="coiled-coil region" evidence="7">
    <location>
        <begin position="334"/>
        <end position="361"/>
    </location>
</feature>
<dbReference type="FunFam" id="3.30.565.10:FF:000049">
    <property type="entry name" value="Two-component sensor histidine kinase"/>
    <property type="match status" value="1"/>
</dbReference>
<dbReference type="InterPro" id="IPR003594">
    <property type="entry name" value="HATPase_dom"/>
</dbReference>
<dbReference type="OrthoDB" id="9764438at2"/>
<dbReference type="SUPFAM" id="SSF55874">
    <property type="entry name" value="ATPase domain of HSP90 chaperone/DNA topoisomerase II/histidine kinase"/>
    <property type="match status" value="1"/>
</dbReference>
<dbReference type="SUPFAM" id="SSF55785">
    <property type="entry name" value="PYP-like sensor domain (PAS domain)"/>
    <property type="match status" value="1"/>
</dbReference>
<protein>
    <recommendedName>
        <fullName evidence="2">histidine kinase</fullName>
        <ecNumber evidence="2">2.7.13.3</ecNumber>
    </recommendedName>
</protein>
<organism evidence="10 11">
    <name type="scientific">Palleronia pelagia</name>
    <dbReference type="NCBI Taxonomy" id="387096"/>
    <lineage>
        <taxon>Bacteria</taxon>
        <taxon>Pseudomonadati</taxon>
        <taxon>Pseudomonadota</taxon>
        <taxon>Alphaproteobacteria</taxon>
        <taxon>Rhodobacterales</taxon>
        <taxon>Roseobacteraceae</taxon>
        <taxon>Palleronia</taxon>
    </lineage>
</organism>
<evidence type="ECO:0000256" key="5">
    <source>
        <dbReference type="ARBA" id="ARBA00022777"/>
    </source>
</evidence>
<dbReference type="Pfam" id="PF12860">
    <property type="entry name" value="PAS_7"/>
    <property type="match status" value="2"/>
</dbReference>
<dbReference type="GO" id="GO:0009927">
    <property type="term" value="F:histidine phosphotransfer kinase activity"/>
    <property type="evidence" value="ECO:0007669"/>
    <property type="project" value="TreeGrafter"/>
</dbReference>
<sequence length="739" mass="82010">MTASQLIDPTDSLEDQNARLIAISEALMAKIEQSSDPSGLAYAQFERAAILEGEVRQRTVDLERALELLHKTNERLGAANRAAEAARANLAEAVESINEGFALFDEDDRLVMSNSRFCRDLADVVPDIEPGLSFHHYVELISQSIYLALPDGVTKGEWRDRRMQRHKDDRVIFNVRLTRDRWLQVGEHRTATGGTVILQTDVSDIIRAEREKRDRLMDRQAQMVRATLDHLNQGVCIFDNDLRLAGWNTGMEALLDRPIHGQLVGITFDALIARLNDEITFSEHFTRDHLLAWAHRRRARRPITFEVTRRPAQILSVFAQEMPDRGFVISFTDVTTEREAARALREMNETLEARVADRTEKLGHALDEARRANASKTRFVAAASHDLLQPLSAAKLFVSFLSDRATDDLSRATADKAVSALASVEHIIEALLDISKLDSGQAIMNVQDVPLNEILSSLRTELTPMAEAEGLSLHIRDTDHIVRSDPVFLRRILQNLVINAIRYTDAGRVVVGVRRRGDAARVEVWDTGPGIAPEDQKTIFQEFKQLGPYMSGSKGLGLGLAIVDLACASLGHDLTLRSERGRGSCFAVTVTRSSLAQRGPTPRRSSGREARPRAEGLVVLLVENDEELASALSLTIEEWGSHVVHAHTAEQALALLDEIDIAPDRLLLDHQLGDGMTGLDLYERLRAQFGALPARIITANRDRALAEKCRRAGVDLVPKPLEAASLIALIDDEGPAADR</sequence>
<dbReference type="InterPro" id="IPR003661">
    <property type="entry name" value="HisK_dim/P_dom"/>
</dbReference>
<dbReference type="EC" id="2.7.13.3" evidence="2"/>
<dbReference type="PROSITE" id="PS50110">
    <property type="entry name" value="RESPONSE_REGULATORY"/>
    <property type="match status" value="1"/>
</dbReference>
<dbReference type="PANTHER" id="PTHR43047:SF9">
    <property type="entry name" value="HISTIDINE KINASE"/>
    <property type="match status" value="1"/>
</dbReference>